<dbReference type="Proteomes" id="UP001189429">
    <property type="component" value="Unassembled WGS sequence"/>
</dbReference>
<accession>A0ABN9WSR9</accession>
<reference evidence="1" key="1">
    <citation type="submission" date="2023-10" db="EMBL/GenBank/DDBJ databases">
        <authorList>
            <person name="Chen Y."/>
            <person name="Shah S."/>
            <person name="Dougan E. K."/>
            <person name="Thang M."/>
            <person name="Chan C."/>
        </authorList>
    </citation>
    <scope>NUCLEOTIDE SEQUENCE [LARGE SCALE GENOMIC DNA]</scope>
</reference>
<name>A0ABN9WSR9_9DINO</name>
<gene>
    <name evidence="1" type="ORF">PCOR1329_LOCUS70222</name>
</gene>
<comment type="caution">
    <text evidence="1">The sequence shown here is derived from an EMBL/GenBank/DDBJ whole genome shotgun (WGS) entry which is preliminary data.</text>
</comment>
<evidence type="ECO:0000313" key="1">
    <source>
        <dbReference type="EMBL" id="CAK0889765.1"/>
    </source>
</evidence>
<feature type="non-terminal residue" evidence="1">
    <location>
        <position position="72"/>
    </location>
</feature>
<protein>
    <submittedName>
        <fullName evidence="1">Uncharacterized protein</fullName>
    </submittedName>
</protein>
<sequence length="72" mass="7427">VALCERFAIALRLAFPGSRAPVPQAALRDLAAGGATDEADLSGSGIRRAWQCLRGLRDGFTTALATVSARAA</sequence>
<dbReference type="EMBL" id="CAUYUJ010019265">
    <property type="protein sequence ID" value="CAK0889765.1"/>
    <property type="molecule type" value="Genomic_DNA"/>
</dbReference>
<evidence type="ECO:0000313" key="2">
    <source>
        <dbReference type="Proteomes" id="UP001189429"/>
    </source>
</evidence>
<proteinExistence type="predicted"/>
<keyword evidence="2" id="KW-1185">Reference proteome</keyword>
<feature type="non-terminal residue" evidence="1">
    <location>
        <position position="1"/>
    </location>
</feature>
<organism evidence="1 2">
    <name type="scientific">Prorocentrum cordatum</name>
    <dbReference type="NCBI Taxonomy" id="2364126"/>
    <lineage>
        <taxon>Eukaryota</taxon>
        <taxon>Sar</taxon>
        <taxon>Alveolata</taxon>
        <taxon>Dinophyceae</taxon>
        <taxon>Prorocentrales</taxon>
        <taxon>Prorocentraceae</taxon>
        <taxon>Prorocentrum</taxon>
    </lineage>
</organism>